<dbReference type="InterPro" id="IPR006311">
    <property type="entry name" value="TAT_signal"/>
</dbReference>
<dbReference type="CDD" id="cd16280">
    <property type="entry name" value="metallo-hydrolase-like_MBL-fold"/>
    <property type="match status" value="1"/>
</dbReference>
<feature type="compositionally biased region" description="Low complexity" evidence="5">
    <location>
        <begin position="337"/>
        <end position="351"/>
    </location>
</feature>
<keyword evidence="4" id="KW-0862">Zinc</keyword>
<dbReference type="EMBL" id="LOHS01000043">
    <property type="protein sequence ID" value="OAH15425.1"/>
    <property type="molecule type" value="Genomic_DNA"/>
</dbReference>
<feature type="region of interest" description="Disordered" evidence="5">
    <location>
        <begin position="329"/>
        <end position="351"/>
    </location>
</feature>
<dbReference type="GO" id="GO:0008800">
    <property type="term" value="F:beta-lactamase activity"/>
    <property type="evidence" value="ECO:0007669"/>
    <property type="project" value="UniProtKB-EC"/>
</dbReference>
<name>A0A177HX00_9ACTN</name>
<dbReference type="RefSeq" id="WP_232789536.1">
    <property type="nucleotide sequence ID" value="NZ_LOHS01000043.1"/>
</dbReference>
<keyword evidence="3 7" id="KW-0378">Hydrolase</keyword>
<sequence>MTDLPRRDGAAEPLSRRSFSRRNFGRLTVLGLAAGAGSVALGSSAVAAGANGREHYDRARRLAGEDPVLLALVNALTPGFPFPRPPAPAPLKIFDNLAMLSVGWVSAMAVLTDDGIVLIDALTSPAEAESVLVPGLREVGADPGTIRYIVVTHGHEDHFGGAQYLADRYGARVLMSPADWDLVGRTSPAHAPTRDLEIADGQRLTVGGTTIRLHHTPGHTPGTVSPIIPLRAGRERHTAMLWGGTNPPTTVTELRTYLASIHSFRARMRQANVDVELSNHPNDHGLQRLEELRSRPDGANPFVLGRTRAQRYMAVMDSMLRGRLADAEGGDDGGDAAGDSRSYGASVQGCC</sequence>
<dbReference type="PROSITE" id="PS51318">
    <property type="entry name" value="TAT"/>
    <property type="match status" value="1"/>
</dbReference>
<dbReference type="PANTHER" id="PTHR46233:SF3">
    <property type="entry name" value="HYDROXYACYLGLUTATHIONE HYDROLASE GLOC"/>
    <property type="match status" value="1"/>
</dbReference>
<evidence type="ECO:0000256" key="4">
    <source>
        <dbReference type="ARBA" id="ARBA00022833"/>
    </source>
</evidence>
<dbReference type="InterPro" id="IPR051453">
    <property type="entry name" value="MBL_Glyoxalase_II"/>
</dbReference>
<evidence type="ECO:0000313" key="8">
    <source>
        <dbReference type="Proteomes" id="UP000077381"/>
    </source>
</evidence>
<dbReference type="EC" id="3.5.2.6" evidence="7"/>
<dbReference type="InterPro" id="IPR001279">
    <property type="entry name" value="Metallo-B-lactamas"/>
</dbReference>
<dbReference type="PATRIC" id="fig|1716141.3.peg.1263"/>
<evidence type="ECO:0000256" key="5">
    <source>
        <dbReference type="SAM" id="MobiDB-lite"/>
    </source>
</evidence>
<comment type="caution">
    <text evidence="7">The sequence shown here is derived from an EMBL/GenBank/DDBJ whole genome shotgun (WGS) entry which is preliminary data.</text>
</comment>
<evidence type="ECO:0000313" key="7">
    <source>
        <dbReference type="EMBL" id="OAH15425.1"/>
    </source>
</evidence>
<dbReference type="SMART" id="SM00849">
    <property type="entry name" value="Lactamase_B"/>
    <property type="match status" value="1"/>
</dbReference>
<accession>A0A177HX00</accession>
<dbReference type="Proteomes" id="UP000077381">
    <property type="component" value="Unassembled WGS sequence"/>
</dbReference>
<evidence type="ECO:0000256" key="2">
    <source>
        <dbReference type="ARBA" id="ARBA00022723"/>
    </source>
</evidence>
<organism evidence="7 8">
    <name type="scientific">Streptomyces jeddahensis</name>
    <dbReference type="NCBI Taxonomy" id="1716141"/>
    <lineage>
        <taxon>Bacteria</taxon>
        <taxon>Bacillati</taxon>
        <taxon>Actinomycetota</taxon>
        <taxon>Actinomycetes</taxon>
        <taxon>Kitasatosporales</taxon>
        <taxon>Streptomycetaceae</taxon>
        <taxon>Streptomyces</taxon>
    </lineage>
</organism>
<dbReference type="Gene3D" id="3.60.15.10">
    <property type="entry name" value="Ribonuclease Z/Hydroxyacylglutathione hydrolase-like"/>
    <property type="match status" value="1"/>
</dbReference>
<dbReference type="InterPro" id="IPR036866">
    <property type="entry name" value="RibonucZ/Hydroxyglut_hydro"/>
</dbReference>
<reference evidence="7 8" key="1">
    <citation type="submission" date="2015-12" db="EMBL/GenBank/DDBJ databases">
        <title>Genome sequence of Streptomyces sp. G25.</title>
        <authorList>
            <person name="Poehlein A."/>
            <person name="Roettig A."/>
            <person name="Hiessl S."/>
            <person name="Hauschild P."/>
            <person name="Schauer J."/>
            <person name="Madkour M.H."/>
            <person name="Al-Ansari A.M."/>
            <person name="Almakishah N.H."/>
            <person name="Steinbuechel A."/>
            <person name="Daniel R."/>
        </authorList>
    </citation>
    <scope>NUCLEOTIDE SEQUENCE [LARGE SCALE GENOMIC DNA]</scope>
    <source>
        <strain evidence="8">G25(2015)</strain>
    </source>
</reference>
<keyword evidence="2" id="KW-0479">Metal-binding</keyword>
<dbReference type="AlphaFoldDB" id="A0A177HX00"/>
<protein>
    <submittedName>
        <fullName evidence="7">Metallo-beta-lactamase L1</fullName>
        <ecNumber evidence="7">3.5.2.6</ecNumber>
    </submittedName>
</protein>
<proteinExistence type="predicted"/>
<dbReference type="SUPFAM" id="SSF56281">
    <property type="entry name" value="Metallo-hydrolase/oxidoreductase"/>
    <property type="match status" value="1"/>
</dbReference>
<feature type="domain" description="Metallo-beta-lactamase" evidence="6">
    <location>
        <begin position="105"/>
        <end position="280"/>
    </location>
</feature>
<evidence type="ECO:0000256" key="3">
    <source>
        <dbReference type="ARBA" id="ARBA00022801"/>
    </source>
</evidence>
<dbReference type="STRING" id="1716141.STSP_11960"/>
<dbReference type="PANTHER" id="PTHR46233">
    <property type="entry name" value="HYDROXYACYLGLUTATHIONE HYDROLASE GLOC"/>
    <property type="match status" value="1"/>
</dbReference>
<dbReference type="Pfam" id="PF00753">
    <property type="entry name" value="Lactamase_B"/>
    <property type="match status" value="1"/>
</dbReference>
<keyword evidence="8" id="KW-1185">Reference proteome</keyword>
<evidence type="ECO:0000259" key="6">
    <source>
        <dbReference type="SMART" id="SM00849"/>
    </source>
</evidence>
<gene>
    <name evidence="7" type="ORF">STSP_11960</name>
</gene>
<dbReference type="GO" id="GO:0046872">
    <property type="term" value="F:metal ion binding"/>
    <property type="evidence" value="ECO:0007669"/>
    <property type="project" value="UniProtKB-KW"/>
</dbReference>
<comment type="cofactor">
    <cofactor evidence="1">
        <name>Zn(2+)</name>
        <dbReference type="ChEBI" id="CHEBI:29105"/>
    </cofactor>
</comment>
<evidence type="ECO:0000256" key="1">
    <source>
        <dbReference type="ARBA" id="ARBA00001947"/>
    </source>
</evidence>